<dbReference type="InterPro" id="IPR016024">
    <property type="entry name" value="ARM-type_fold"/>
</dbReference>
<dbReference type="GO" id="GO:0005881">
    <property type="term" value="C:cytoplasmic microtubule"/>
    <property type="evidence" value="ECO:0007669"/>
    <property type="project" value="TreeGrafter"/>
</dbReference>
<dbReference type="Pfam" id="PF12348">
    <property type="entry name" value="CLASP_N"/>
    <property type="match status" value="1"/>
</dbReference>
<keyword evidence="4" id="KW-1185">Reference proteome</keyword>
<dbReference type="GO" id="GO:0000278">
    <property type="term" value="P:mitotic cell cycle"/>
    <property type="evidence" value="ECO:0007669"/>
    <property type="project" value="UniProtKB-ARBA"/>
</dbReference>
<organism evidence="3 4">
    <name type="scientific">Acanthamoeba castellanii (strain ATCC 30010 / Neff)</name>
    <dbReference type="NCBI Taxonomy" id="1257118"/>
    <lineage>
        <taxon>Eukaryota</taxon>
        <taxon>Amoebozoa</taxon>
        <taxon>Discosea</taxon>
        <taxon>Longamoebia</taxon>
        <taxon>Centramoebida</taxon>
        <taxon>Acanthamoebidae</taxon>
        <taxon>Acanthamoeba</taxon>
    </lineage>
</organism>
<feature type="region of interest" description="Disordered" evidence="1">
    <location>
        <begin position="199"/>
        <end position="232"/>
    </location>
</feature>
<sequence length="640" mass="68614">MIKLQELAPTASKYDSFATGLDKIKKHLVAQLNDLRSQVIKEICMTVGVLAQSLAEDFDSFVGLFFQPLLRLTGVKTLVMSQAAHDSLLKVMEHASPAAGVEAVLSQATTAKGPKERARCMEYLSLLLDRAATESLERHRDSIASTIVAGMSDASPEARSQARACFQQFAGHWDDRAAALKETLDSSIQRALARDAQAAASKKKSLADSNTATKRRAATAAVKREQPESLKARIQQAQRVSVQTDTAVPQDVILVEHRPPVRVLVPEPKALPPTPAIRIPVERSEETAVVPLLAGAERIPAPPTTPLHQGTSTHRPSLLLSEQGPKRAHQAHTPAVDVPGDGELGSASTAAHSKAKRVRLARIPAHKTGTTDSRSHHAQQPFARHAAGTRAPSTPPAKRIAAPLSTDWEAESGHLTAPIPMLYLVKAKQLENELPPSASPPVELEKVVPGPSASVEPMNIEEDQTGFAPGPADDEPAFDVSPHKAVFDAALDILVQLPAAAPLEEAVHQARASLQESAQDCIERTLTCIVIASPVGLLAIDEDRQYVFSVMHQILLLLPRVVELDVTSLHTLISAVLTGMDDSRVEVRKASTDVAAVLWVKLGDAVLPLFSRLSPLASRMLSQRRDQAHATLLSVSAAAS</sequence>
<dbReference type="KEGG" id="acan:ACA1_048450"/>
<dbReference type="RefSeq" id="XP_004333058.1">
    <property type="nucleotide sequence ID" value="XM_004333010.1"/>
</dbReference>
<gene>
    <name evidence="3" type="ORF">ACA1_048450</name>
</gene>
<dbReference type="OMA" id="ITACMEV"/>
<dbReference type="InterPro" id="IPR011989">
    <property type="entry name" value="ARM-like"/>
</dbReference>
<dbReference type="GeneID" id="14911446"/>
<accession>L8GD15</accession>
<dbReference type="GO" id="GO:0000226">
    <property type="term" value="P:microtubule cytoskeleton organization"/>
    <property type="evidence" value="ECO:0007669"/>
    <property type="project" value="TreeGrafter"/>
</dbReference>
<dbReference type="EMBL" id="KB008164">
    <property type="protein sequence ID" value="ELR11045.1"/>
    <property type="molecule type" value="Genomic_DNA"/>
</dbReference>
<dbReference type="GO" id="GO:0008017">
    <property type="term" value="F:microtubule binding"/>
    <property type="evidence" value="ECO:0007669"/>
    <property type="project" value="TreeGrafter"/>
</dbReference>
<protein>
    <submittedName>
        <fullName evidence="3">HEAT repeat domain containing protein</fullName>
    </submittedName>
</protein>
<evidence type="ECO:0000313" key="4">
    <source>
        <dbReference type="Proteomes" id="UP000011083"/>
    </source>
</evidence>
<dbReference type="SUPFAM" id="SSF48371">
    <property type="entry name" value="ARM repeat"/>
    <property type="match status" value="1"/>
</dbReference>
<dbReference type="SMART" id="SM01349">
    <property type="entry name" value="TOG"/>
    <property type="match status" value="1"/>
</dbReference>
<dbReference type="InterPro" id="IPR034085">
    <property type="entry name" value="TOG"/>
</dbReference>
<dbReference type="AlphaFoldDB" id="L8GD15"/>
<dbReference type="PANTHER" id="PTHR21567">
    <property type="entry name" value="CLASP"/>
    <property type="match status" value="1"/>
</dbReference>
<evidence type="ECO:0000259" key="2">
    <source>
        <dbReference type="SMART" id="SM01349"/>
    </source>
</evidence>
<dbReference type="Proteomes" id="UP000011083">
    <property type="component" value="Unassembled WGS sequence"/>
</dbReference>
<dbReference type="Gene3D" id="1.25.10.10">
    <property type="entry name" value="Leucine-rich Repeat Variant"/>
    <property type="match status" value="2"/>
</dbReference>
<dbReference type="STRING" id="1257118.L8GD15"/>
<dbReference type="VEuPathDB" id="AmoebaDB:ACA1_048450"/>
<evidence type="ECO:0000256" key="1">
    <source>
        <dbReference type="SAM" id="MobiDB-lite"/>
    </source>
</evidence>
<dbReference type="PANTHER" id="PTHR21567:SF9">
    <property type="entry name" value="CLIP-ASSOCIATING PROTEIN"/>
    <property type="match status" value="1"/>
</dbReference>
<feature type="compositionally biased region" description="Polar residues" evidence="1">
    <location>
        <begin position="306"/>
        <end position="315"/>
    </location>
</feature>
<feature type="domain" description="TOG" evidence="2">
    <location>
        <begin position="1"/>
        <end position="205"/>
    </location>
</feature>
<feature type="compositionally biased region" description="Basic and acidic residues" evidence="1">
    <location>
        <begin position="222"/>
        <end position="231"/>
    </location>
</feature>
<proteinExistence type="predicted"/>
<evidence type="ECO:0000313" key="3">
    <source>
        <dbReference type="EMBL" id="ELR11045.1"/>
    </source>
</evidence>
<name>L8GD15_ACACF</name>
<dbReference type="GO" id="GO:0005819">
    <property type="term" value="C:spindle"/>
    <property type="evidence" value="ECO:0007669"/>
    <property type="project" value="UniProtKB-ARBA"/>
</dbReference>
<reference evidence="3 4" key="1">
    <citation type="journal article" date="2013" name="Genome Biol.">
        <title>Genome of Acanthamoeba castellanii highlights extensive lateral gene transfer and early evolution of tyrosine kinase signaling.</title>
        <authorList>
            <person name="Clarke M."/>
            <person name="Lohan A.J."/>
            <person name="Liu B."/>
            <person name="Lagkouvardos I."/>
            <person name="Roy S."/>
            <person name="Zafar N."/>
            <person name="Bertelli C."/>
            <person name="Schilde C."/>
            <person name="Kianianmomeni A."/>
            <person name="Burglin T.R."/>
            <person name="Frech C."/>
            <person name="Turcotte B."/>
            <person name="Kopec K.O."/>
            <person name="Synnott J.M."/>
            <person name="Choo C."/>
            <person name="Paponov I."/>
            <person name="Finkler A."/>
            <person name="Soon Heng Tan C."/>
            <person name="Hutchins A.P."/>
            <person name="Weinmeier T."/>
            <person name="Rattei T."/>
            <person name="Chu J.S."/>
            <person name="Gimenez G."/>
            <person name="Irimia M."/>
            <person name="Rigden D.J."/>
            <person name="Fitzpatrick D.A."/>
            <person name="Lorenzo-Morales J."/>
            <person name="Bateman A."/>
            <person name="Chiu C.H."/>
            <person name="Tang P."/>
            <person name="Hegemann P."/>
            <person name="Fromm H."/>
            <person name="Raoult D."/>
            <person name="Greub G."/>
            <person name="Miranda-Saavedra D."/>
            <person name="Chen N."/>
            <person name="Nash P."/>
            <person name="Ginger M.L."/>
            <person name="Horn M."/>
            <person name="Schaap P."/>
            <person name="Caler L."/>
            <person name="Loftus B."/>
        </authorList>
    </citation>
    <scope>NUCLEOTIDE SEQUENCE [LARGE SCALE GENOMIC DNA]</scope>
    <source>
        <strain evidence="3 4">Neff</strain>
    </source>
</reference>
<feature type="region of interest" description="Disordered" evidence="1">
    <location>
        <begin position="298"/>
        <end position="399"/>
    </location>
</feature>
<dbReference type="OrthoDB" id="46159at2759"/>
<dbReference type="InterPro" id="IPR024395">
    <property type="entry name" value="CLASP_N_dom"/>
</dbReference>